<evidence type="ECO:0000313" key="5">
    <source>
        <dbReference type="Proteomes" id="UP000626109"/>
    </source>
</evidence>
<dbReference type="EMBL" id="CAJNNW010012124">
    <property type="protein sequence ID" value="CAE8654006.1"/>
    <property type="molecule type" value="Genomic_DNA"/>
</dbReference>
<feature type="compositionally biased region" description="Basic and acidic residues" evidence="1">
    <location>
        <begin position="8"/>
        <end position="17"/>
    </location>
</feature>
<dbReference type="InterPro" id="IPR045122">
    <property type="entry name" value="Csc1-like"/>
</dbReference>
<dbReference type="Pfam" id="PF02714">
    <property type="entry name" value="RSN1_7TM"/>
    <property type="match status" value="2"/>
</dbReference>
<reference evidence="4" key="1">
    <citation type="submission" date="2021-02" db="EMBL/GenBank/DDBJ databases">
        <authorList>
            <person name="Dougan E. K."/>
            <person name="Rhodes N."/>
            <person name="Thang M."/>
            <person name="Chan C."/>
        </authorList>
    </citation>
    <scope>NUCLEOTIDE SEQUENCE</scope>
</reference>
<dbReference type="GO" id="GO:0005886">
    <property type="term" value="C:plasma membrane"/>
    <property type="evidence" value="ECO:0007669"/>
    <property type="project" value="TreeGrafter"/>
</dbReference>
<feature type="domain" description="CSC1/OSCA1-like 7TM region" evidence="3">
    <location>
        <begin position="224"/>
        <end position="388"/>
    </location>
</feature>
<feature type="domain" description="CSC1/OSCA1-like 7TM region" evidence="3">
    <location>
        <begin position="431"/>
        <end position="510"/>
    </location>
</feature>
<sequence>MGGLEYFHPSHEPHDPSDGIVTHAASIPVPQQFLRSSFASDATPLSRSFNEPRSPDLDGTPLDAGALPVFSQGWSRARRSASGHCRGYLSATLLALRTAADAVSGAAAAIGAVAAEVAGTSVQQVGDLVPASALGTPARGHTAINTPYGGLMPGHRMHHTGPWVAGPSTAFVTFRTLQAACIACQVVLDEDAVKGFELLAEPAPEPRDVIWHNVARHQAQLLVRQFFVEVTLLIGLAFWSVPVSLLQVWCSLTRLSHLLPWLQLPASVLGMDSLLTVYLPVLGLLALLEVIPAVLHGLASRYEGVKTESNLQMHTMRRYWRFQLATIGVTALSGSVSYSIKTILDEPSSVFWALGQSLPQVSVYFLATVLSSALVVGPVSLLRLPLLAKLAGRAASRRIRRALGRHDAMSQADGHQLLAAAADDYLDTPPLAADLSALLIVLLVCVTYSTTSPLIMIAGALFFVLRWLVLALRYLYVHVPRFDSGGAFWYLLWDQAILALILGDIATLATVGLRSGYAQLPFLLPLPLLPVAFRMRAEYRFAEPSRRLSLRVARALDARADPDLADRFPHDAYWHPACAA</sequence>
<proteinExistence type="predicted"/>
<dbReference type="InterPro" id="IPR003864">
    <property type="entry name" value="CSC1/OSCA1-like_7TM"/>
</dbReference>
<evidence type="ECO:0000256" key="1">
    <source>
        <dbReference type="SAM" id="MobiDB-lite"/>
    </source>
</evidence>
<feature type="non-terminal residue" evidence="4">
    <location>
        <position position="1"/>
    </location>
</feature>
<keyword evidence="2" id="KW-0472">Membrane</keyword>
<feature type="transmembrane region" description="Helical" evidence="2">
    <location>
        <begin position="488"/>
        <end position="511"/>
    </location>
</feature>
<feature type="transmembrane region" description="Helical" evidence="2">
    <location>
        <begin position="361"/>
        <end position="384"/>
    </location>
</feature>
<feature type="transmembrane region" description="Helical" evidence="2">
    <location>
        <begin position="226"/>
        <end position="249"/>
    </location>
</feature>
<dbReference type="PANTHER" id="PTHR13018">
    <property type="entry name" value="PROBABLE MEMBRANE PROTEIN DUF221-RELATED"/>
    <property type="match status" value="1"/>
</dbReference>
<organism evidence="4 5">
    <name type="scientific">Polarella glacialis</name>
    <name type="common">Dinoflagellate</name>
    <dbReference type="NCBI Taxonomy" id="89957"/>
    <lineage>
        <taxon>Eukaryota</taxon>
        <taxon>Sar</taxon>
        <taxon>Alveolata</taxon>
        <taxon>Dinophyceae</taxon>
        <taxon>Suessiales</taxon>
        <taxon>Suessiaceae</taxon>
        <taxon>Polarella</taxon>
    </lineage>
</organism>
<keyword evidence="2" id="KW-0812">Transmembrane</keyword>
<name>A0A813IMN6_POLGL</name>
<accession>A0A813IMN6</accession>
<feature type="transmembrane region" description="Helical" evidence="2">
    <location>
        <begin position="277"/>
        <end position="298"/>
    </location>
</feature>
<feature type="region of interest" description="Disordered" evidence="1">
    <location>
        <begin position="1"/>
        <end position="22"/>
    </location>
</feature>
<feature type="transmembrane region" description="Helical" evidence="2">
    <location>
        <begin position="455"/>
        <end position="476"/>
    </location>
</feature>
<feature type="transmembrane region" description="Helical" evidence="2">
    <location>
        <begin position="319"/>
        <end position="341"/>
    </location>
</feature>
<gene>
    <name evidence="4" type="ORF">PGLA2088_LOCUS10736</name>
</gene>
<protein>
    <recommendedName>
        <fullName evidence="3">CSC1/OSCA1-like 7TM region domain-containing protein</fullName>
    </recommendedName>
</protein>
<evidence type="ECO:0000313" key="4">
    <source>
        <dbReference type="EMBL" id="CAE8654006.1"/>
    </source>
</evidence>
<evidence type="ECO:0000256" key="2">
    <source>
        <dbReference type="SAM" id="Phobius"/>
    </source>
</evidence>
<dbReference type="Proteomes" id="UP000626109">
    <property type="component" value="Unassembled WGS sequence"/>
</dbReference>
<keyword evidence="2" id="KW-1133">Transmembrane helix</keyword>
<comment type="caution">
    <text evidence="4">The sequence shown here is derived from an EMBL/GenBank/DDBJ whole genome shotgun (WGS) entry which is preliminary data.</text>
</comment>
<evidence type="ECO:0000259" key="3">
    <source>
        <dbReference type="Pfam" id="PF02714"/>
    </source>
</evidence>
<dbReference type="GO" id="GO:0005227">
    <property type="term" value="F:calcium-activated cation channel activity"/>
    <property type="evidence" value="ECO:0007669"/>
    <property type="project" value="InterPro"/>
</dbReference>
<dbReference type="AlphaFoldDB" id="A0A813IMN6"/>
<dbReference type="PANTHER" id="PTHR13018:SF5">
    <property type="entry name" value="RE44586P"/>
    <property type="match status" value="1"/>
</dbReference>